<proteinExistence type="predicted"/>
<evidence type="ECO:0000313" key="2">
    <source>
        <dbReference type="EMBL" id="KKL14442.1"/>
    </source>
</evidence>
<feature type="region of interest" description="Disordered" evidence="1">
    <location>
        <begin position="71"/>
        <end position="94"/>
    </location>
</feature>
<sequence length="94" mass="10084">MTLTIVVRKKEGGGGNKVIADRRFYLNAEKDKLVGEGDPAARSLYCAAGKPILREEFMKLGGKITTAAAVKPKLDKGKSDDKSDKGKSEDKGKS</sequence>
<feature type="compositionally biased region" description="Basic and acidic residues" evidence="1">
    <location>
        <begin position="72"/>
        <end position="94"/>
    </location>
</feature>
<evidence type="ECO:0000256" key="1">
    <source>
        <dbReference type="SAM" id="MobiDB-lite"/>
    </source>
</evidence>
<organism evidence="2">
    <name type="scientific">marine sediment metagenome</name>
    <dbReference type="NCBI Taxonomy" id="412755"/>
    <lineage>
        <taxon>unclassified sequences</taxon>
        <taxon>metagenomes</taxon>
        <taxon>ecological metagenomes</taxon>
    </lineage>
</organism>
<accession>A0A0F9BKU2</accession>
<protein>
    <submittedName>
        <fullName evidence="2">Uncharacterized protein</fullName>
    </submittedName>
</protein>
<dbReference type="EMBL" id="LAZR01040455">
    <property type="protein sequence ID" value="KKL14442.1"/>
    <property type="molecule type" value="Genomic_DNA"/>
</dbReference>
<gene>
    <name evidence="2" type="ORF">LCGC14_2515620</name>
</gene>
<name>A0A0F9BKU2_9ZZZZ</name>
<comment type="caution">
    <text evidence="2">The sequence shown here is derived from an EMBL/GenBank/DDBJ whole genome shotgun (WGS) entry which is preliminary data.</text>
</comment>
<reference evidence="2" key="1">
    <citation type="journal article" date="2015" name="Nature">
        <title>Complex archaea that bridge the gap between prokaryotes and eukaryotes.</title>
        <authorList>
            <person name="Spang A."/>
            <person name="Saw J.H."/>
            <person name="Jorgensen S.L."/>
            <person name="Zaremba-Niedzwiedzka K."/>
            <person name="Martijn J."/>
            <person name="Lind A.E."/>
            <person name="van Eijk R."/>
            <person name="Schleper C."/>
            <person name="Guy L."/>
            <person name="Ettema T.J."/>
        </authorList>
    </citation>
    <scope>NUCLEOTIDE SEQUENCE</scope>
</reference>
<dbReference type="AlphaFoldDB" id="A0A0F9BKU2"/>